<dbReference type="OrthoDB" id="3709578at2759"/>
<name>A0A8J2HYF4_9PLEO</name>
<comment type="caution">
    <text evidence="2">The sequence shown here is derived from an EMBL/GenBank/DDBJ whole genome shotgun (WGS) entry which is preliminary data.</text>
</comment>
<dbReference type="RefSeq" id="XP_043165888.1">
    <property type="nucleotide sequence ID" value="XM_043309953.1"/>
</dbReference>
<protein>
    <submittedName>
        <fullName evidence="2">Uncharacterized protein</fullName>
    </submittedName>
</protein>
<evidence type="ECO:0000313" key="2">
    <source>
        <dbReference type="EMBL" id="CAG5149352.1"/>
    </source>
</evidence>
<dbReference type="Proteomes" id="UP000676310">
    <property type="component" value="Unassembled WGS sequence"/>
</dbReference>
<evidence type="ECO:0000256" key="1">
    <source>
        <dbReference type="SAM" id="MobiDB-lite"/>
    </source>
</evidence>
<keyword evidence="3" id="KW-1185">Reference proteome</keyword>
<reference evidence="2" key="1">
    <citation type="submission" date="2021-05" db="EMBL/GenBank/DDBJ databases">
        <authorList>
            <person name="Stam R."/>
        </authorList>
    </citation>
    <scope>NUCLEOTIDE SEQUENCE</scope>
    <source>
        <strain evidence="2">CS162</strain>
    </source>
</reference>
<sequence>MAPPKRALFSLNLDTDADHVYQKVEDHNKDGVDRVKVLESKGPTHGHTDLSYVTRPFENTVNRAVNEVIEGSGRKVKSAEGEISYSTTRSERRSGGSSRRNQETDDQDRDKSRLNVVSKTKRRNIERKYDTSEL</sequence>
<dbReference type="GeneID" id="67013784"/>
<dbReference type="AlphaFoldDB" id="A0A8J2HYF4"/>
<proteinExistence type="predicted"/>
<feature type="region of interest" description="Disordered" evidence="1">
    <location>
        <begin position="71"/>
        <end position="134"/>
    </location>
</feature>
<evidence type="ECO:0000313" key="3">
    <source>
        <dbReference type="Proteomes" id="UP000676310"/>
    </source>
</evidence>
<dbReference type="EMBL" id="CAJRGZ010000015">
    <property type="protein sequence ID" value="CAG5149352.1"/>
    <property type="molecule type" value="Genomic_DNA"/>
</dbReference>
<accession>A0A8J2HYF4</accession>
<gene>
    <name evidence="2" type="ORF">ALTATR162_LOCUS2349</name>
</gene>
<organism evidence="2 3">
    <name type="scientific">Alternaria atra</name>
    <dbReference type="NCBI Taxonomy" id="119953"/>
    <lineage>
        <taxon>Eukaryota</taxon>
        <taxon>Fungi</taxon>
        <taxon>Dikarya</taxon>
        <taxon>Ascomycota</taxon>
        <taxon>Pezizomycotina</taxon>
        <taxon>Dothideomycetes</taxon>
        <taxon>Pleosporomycetidae</taxon>
        <taxon>Pleosporales</taxon>
        <taxon>Pleosporineae</taxon>
        <taxon>Pleosporaceae</taxon>
        <taxon>Alternaria</taxon>
        <taxon>Alternaria sect. Ulocladioides</taxon>
    </lineage>
</organism>
<feature type="compositionally biased region" description="Basic and acidic residues" evidence="1">
    <location>
        <begin position="89"/>
        <end position="113"/>
    </location>
</feature>